<feature type="transmembrane region" description="Helical" evidence="6">
    <location>
        <begin position="170"/>
        <end position="187"/>
    </location>
</feature>
<feature type="transmembrane region" description="Helical" evidence="6">
    <location>
        <begin position="388"/>
        <end position="407"/>
    </location>
</feature>
<evidence type="ECO:0000313" key="7">
    <source>
        <dbReference type="EMBL" id="MDZ4998785.1"/>
    </source>
</evidence>
<dbReference type="PANTHER" id="PTHR30250:SF26">
    <property type="entry name" value="PSMA PROTEIN"/>
    <property type="match status" value="1"/>
</dbReference>
<sequence length="504" mass="58863">MNFIFYIFNIVFSFISRSFFIRILGADINGLNSLYMSLIGFLNVAELGVGAAVGYSLYEPLSKKKYFKINDIMILFKYYYINIAKIILILGSVLSLFLKFLVKGQVNINLAYIYYFLYLINCSISYLFTYKQTLIIADQKQYKIAYVLNTTKIMKMIVQCILLYVTKSFFVWILLEILFNLLGMILVNHKINLEYKNNITYKSNKSIKIIKNENFRIGKNIRNVFFHKLAGFVVGQTDAILISIFSNLKETGIYTNYIMIISALTGLLGTVIGSVMPSIGNLIAEESKEKSYKIFKKLYLLDNLLAGFISFGVYKLINEFIIFWVGKEYLFSNYIVMILVINLYIQISRGTVDRFKDGFGIYWDVFAPIIESIINLIFSLLLAWKFGIVGIFIGTIISNIVIVELWKPYIVFKEGFNIKISNYVKQKLDILTKNILIILFSNIIYEFISRYIIINNIFLKIILDVILISLIYFIFIYILYYKNQEFKELFKMIYYKIYYNKSKA</sequence>
<dbReference type="EMBL" id="WNVC01000017">
    <property type="protein sequence ID" value="MDZ4998785.1"/>
    <property type="molecule type" value="Genomic_DNA"/>
</dbReference>
<evidence type="ECO:0000256" key="6">
    <source>
        <dbReference type="SAM" id="Phobius"/>
    </source>
</evidence>
<feature type="transmembrane region" description="Helical" evidence="6">
    <location>
        <begin position="225"/>
        <end position="245"/>
    </location>
</feature>
<protein>
    <submittedName>
        <fullName evidence="7">Uncharacterized protein</fullName>
    </submittedName>
</protein>
<feature type="transmembrane region" description="Helical" evidence="6">
    <location>
        <begin position="112"/>
        <end position="130"/>
    </location>
</feature>
<keyword evidence="5 6" id="KW-0472">Membrane</keyword>
<evidence type="ECO:0000256" key="5">
    <source>
        <dbReference type="ARBA" id="ARBA00023136"/>
    </source>
</evidence>
<dbReference type="InterPro" id="IPR050833">
    <property type="entry name" value="Poly_Biosynth_Transport"/>
</dbReference>
<dbReference type="RefSeq" id="WP_322458463.1">
    <property type="nucleotide sequence ID" value="NZ_WNVC01000017.1"/>
</dbReference>
<accession>A0AAW9I8H6</accession>
<comment type="subcellular location">
    <subcellularLocation>
        <location evidence="1">Cell membrane</location>
        <topology evidence="1">Multi-pass membrane protein</topology>
    </subcellularLocation>
</comment>
<evidence type="ECO:0000313" key="8">
    <source>
        <dbReference type="Proteomes" id="UP001291306"/>
    </source>
</evidence>
<keyword evidence="2" id="KW-1003">Cell membrane</keyword>
<feature type="transmembrane region" description="Helical" evidence="6">
    <location>
        <begin position="298"/>
        <end position="317"/>
    </location>
</feature>
<feature type="transmembrane region" description="Helical" evidence="6">
    <location>
        <begin position="457"/>
        <end position="481"/>
    </location>
</feature>
<name>A0AAW9I8H6_CLOPF</name>
<evidence type="ECO:0000256" key="4">
    <source>
        <dbReference type="ARBA" id="ARBA00022989"/>
    </source>
</evidence>
<feature type="transmembrane region" description="Helical" evidence="6">
    <location>
        <begin position="34"/>
        <end position="58"/>
    </location>
</feature>
<reference evidence="7" key="1">
    <citation type="submission" date="2019-11" db="EMBL/GenBank/DDBJ databases">
        <title>Characterization of Clostridium perfringens isolates from swine manure treated agricultural soils.</title>
        <authorList>
            <person name="Wushke S.T."/>
        </authorList>
    </citation>
    <scope>NUCLEOTIDE SEQUENCE</scope>
    <source>
        <strain evidence="7">X26</strain>
    </source>
</reference>
<evidence type="ECO:0000256" key="3">
    <source>
        <dbReference type="ARBA" id="ARBA00022692"/>
    </source>
</evidence>
<comment type="caution">
    <text evidence="7">The sequence shown here is derived from an EMBL/GenBank/DDBJ whole genome shotgun (WGS) entry which is preliminary data.</text>
</comment>
<dbReference type="GO" id="GO:0005886">
    <property type="term" value="C:plasma membrane"/>
    <property type="evidence" value="ECO:0007669"/>
    <property type="project" value="UniProtKB-SubCell"/>
</dbReference>
<gene>
    <name evidence="7" type="ORF">GNF79_06655</name>
</gene>
<keyword evidence="4 6" id="KW-1133">Transmembrane helix</keyword>
<feature type="transmembrane region" description="Helical" evidence="6">
    <location>
        <begin position="79"/>
        <end position="100"/>
    </location>
</feature>
<dbReference type="Proteomes" id="UP001291306">
    <property type="component" value="Unassembled WGS sequence"/>
</dbReference>
<feature type="transmembrane region" description="Helical" evidence="6">
    <location>
        <begin position="142"/>
        <end position="164"/>
    </location>
</feature>
<evidence type="ECO:0000256" key="1">
    <source>
        <dbReference type="ARBA" id="ARBA00004651"/>
    </source>
</evidence>
<feature type="transmembrane region" description="Helical" evidence="6">
    <location>
        <begin position="329"/>
        <end position="347"/>
    </location>
</feature>
<feature type="transmembrane region" description="Helical" evidence="6">
    <location>
        <begin position="359"/>
        <end position="382"/>
    </location>
</feature>
<evidence type="ECO:0000256" key="2">
    <source>
        <dbReference type="ARBA" id="ARBA00022475"/>
    </source>
</evidence>
<keyword evidence="3 6" id="KW-0812">Transmembrane</keyword>
<feature type="transmembrane region" description="Helical" evidence="6">
    <location>
        <begin position="257"/>
        <end position="277"/>
    </location>
</feature>
<proteinExistence type="predicted"/>
<dbReference type="AlphaFoldDB" id="A0AAW9I8H6"/>
<feature type="transmembrane region" description="Helical" evidence="6">
    <location>
        <begin position="7"/>
        <end position="28"/>
    </location>
</feature>
<dbReference type="PANTHER" id="PTHR30250">
    <property type="entry name" value="PST FAMILY PREDICTED COLANIC ACID TRANSPORTER"/>
    <property type="match status" value="1"/>
</dbReference>
<organism evidence="7 8">
    <name type="scientific">Clostridium perfringens</name>
    <dbReference type="NCBI Taxonomy" id="1502"/>
    <lineage>
        <taxon>Bacteria</taxon>
        <taxon>Bacillati</taxon>
        <taxon>Bacillota</taxon>
        <taxon>Clostridia</taxon>
        <taxon>Eubacteriales</taxon>
        <taxon>Clostridiaceae</taxon>
        <taxon>Clostridium</taxon>
    </lineage>
</organism>